<keyword evidence="3" id="KW-1185">Reference proteome</keyword>
<feature type="transmembrane region" description="Helical" evidence="1">
    <location>
        <begin position="38"/>
        <end position="57"/>
    </location>
</feature>
<evidence type="ECO:0000313" key="3">
    <source>
        <dbReference type="Proteomes" id="UP000317155"/>
    </source>
</evidence>
<keyword evidence="1" id="KW-0812">Transmembrane</keyword>
<dbReference type="Proteomes" id="UP000317155">
    <property type="component" value="Unassembled WGS sequence"/>
</dbReference>
<dbReference type="EMBL" id="VJVV01000003">
    <property type="protein sequence ID" value="TRO82799.1"/>
    <property type="molecule type" value="Genomic_DNA"/>
</dbReference>
<dbReference type="AlphaFoldDB" id="A0A550JHW7"/>
<protein>
    <recommendedName>
        <fullName evidence="4">Prepilin-type N-terminal cleavage/methylation domain-containing protein</fullName>
    </recommendedName>
</protein>
<dbReference type="OrthoDB" id="5432521at2"/>
<evidence type="ECO:0000256" key="1">
    <source>
        <dbReference type="SAM" id="Phobius"/>
    </source>
</evidence>
<evidence type="ECO:0000313" key="2">
    <source>
        <dbReference type="EMBL" id="TRO82799.1"/>
    </source>
</evidence>
<organism evidence="2 3">
    <name type="scientific">Trichloromonas acetexigens</name>
    <dbReference type="NCBI Taxonomy" id="38815"/>
    <lineage>
        <taxon>Bacteria</taxon>
        <taxon>Pseudomonadati</taxon>
        <taxon>Thermodesulfobacteriota</taxon>
        <taxon>Desulfuromonadia</taxon>
        <taxon>Desulfuromonadales</taxon>
        <taxon>Trichloromonadaceae</taxon>
        <taxon>Trichloromonas</taxon>
    </lineage>
</organism>
<dbReference type="InterPro" id="IPR012902">
    <property type="entry name" value="N_methyl_site"/>
</dbReference>
<keyword evidence="1" id="KW-1133">Transmembrane helix</keyword>
<proteinExistence type="predicted"/>
<comment type="caution">
    <text evidence="2">The sequence shown here is derived from an EMBL/GenBank/DDBJ whole genome shotgun (WGS) entry which is preliminary data.</text>
</comment>
<evidence type="ECO:0008006" key="4">
    <source>
        <dbReference type="Google" id="ProtNLM"/>
    </source>
</evidence>
<dbReference type="Pfam" id="PF07963">
    <property type="entry name" value="N_methyl"/>
    <property type="match status" value="1"/>
</dbReference>
<name>A0A550JHW7_9BACT</name>
<sequence length="155" mass="16695">MGRTRWGPRTAFFALFKEGRGMTGCGNGYETGSSLVELLVAMTVFAIGLLAVAGMQLTSLRGNASAQQVSVASGLAEGVLEEILAWPEDDPRLATDAVDQQWPFAAAPPVAGNYRALYAIDADYDRPKLTRVEVRVEALHAPARPVTLVAFKRCR</sequence>
<keyword evidence="1" id="KW-0472">Membrane</keyword>
<gene>
    <name evidence="2" type="ORF">FL622_06395</name>
</gene>
<reference evidence="2 3" key="1">
    <citation type="submission" date="2019-07" db="EMBL/GenBank/DDBJ databases">
        <title>Insights of Desulfuromonas acetexigens electromicrobiology.</title>
        <authorList>
            <person name="Katuri K."/>
            <person name="Sapireddy V."/>
            <person name="Shaw D.R."/>
            <person name="Saikaly P."/>
        </authorList>
    </citation>
    <scope>NUCLEOTIDE SEQUENCE [LARGE SCALE GENOMIC DNA]</scope>
    <source>
        <strain evidence="2 3">2873</strain>
    </source>
</reference>
<accession>A0A550JHW7</accession>